<dbReference type="Proteomes" id="UP000646946">
    <property type="component" value="Unassembled WGS sequence"/>
</dbReference>
<comment type="caution">
    <text evidence="5">The sequence shown here is derived from an EMBL/GenBank/DDBJ whole genome shotgun (WGS) entry which is preliminary data.</text>
</comment>
<feature type="domain" description="HTH cro/C1-type" evidence="3">
    <location>
        <begin position="7"/>
        <end position="55"/>
    </location>
</feature>
<dbReference type="InterPro" id="IPR010982">
    <property type="entry name" value="Lambda_DNA-bd_dom_sf"/>
</dbReference>
<accession>A0A832XIK3</accession>
<dbReference type="PROSITE" id="PS51371">
    <property type="entry name" value="CBS"/>
    <property type="match status" value="1"/>
</dbReference>
<organism evidence="5 6">
    <name type="scientific">Candidatus Naiadarchaeum limnaeum</name>
    <dbReference type="NCBI Taxonomy" id="2756139"/>
    <lineage>
        <taxon>Archaea</taxon>
        <taxon>Candidatus Undinarchaeota</taxon>
        <taxon>Candidatus Undinarchaeia</taxon>
        <taxon>Candidatus Naiadarchaeales</taxon>
        <taxon>Candidatus Naiadarchaeaceae</taxon>
        <taxon>Candidatus Naiadarchaeum</taxon>
    </lineage>
</organism>
<evidence type="ECO:0000256" key="2">
    <source>
        <dbReference type="PROSITE-ProRule" id="PRU00703"/>
    </source>
</evidence>
<reference evidence="5 6" key="1">
    <citation type="journal article" name="Nat. Commun.">
        <title>Undinarchaeota illuminate DPANN phylogeny and the impact of gene transfer on archaeal evolution.</title>
        <authorList>
            <person name="Dombrowski N."/>
            <person name="Williams T.A."/>
            <person name="Sun J."/>
            <person name="Woodcroft B.J."/>
            <person name="Lee J.H."/>
            <person name="Minh B.Q."/>
            <person name="Rinke C."/>
            <person name="Spang A."/>
        </authorList>
    </citation>
    <scope>NUCLEOTIDE SEQUENCE [LARGE SCALE GENOMIC DNA]</scope>
    <source>
        <strain evidence="5">MAG_bin1129</strain>
    </source>
</reference>
<dbReference type="Pfam" id="PF01381">
    <property type="entry name" value="HTH_3"/>
    <property type="match status" value="1"/>
</dbReference>
<dbReference type="SUPFAM" id="SSF47413">
    <property type="entry name" value="lambda repressor-like DNA-binding domains"/>
    <property type="match status" value="1"/>
</dbReference>
<dbReference type="GO" id="GO:0003677">
    <property type="term" value="F:DNA binding"/>
    <property type="evidence" value="ECO:0007669"/>
    <property type="project" value="InterPro"/>
</dbReference>
<dbReference type="Pfam" id="PF00571">
    <property type="entry name" value="CBS"/>
    <property type="match status" value="2"/>
</dbReference>
<dbReference type="PANTHER" id="PTHR43080">
    <property type="entry name" value="CBS DOMAIN-CONTAINING PROTEIN CBSX3, MITOCHONDRIAL"/>
    <property type="match status" value="1"/>
</dbReference>
<dbReference type="PIRSF" id="PIRSF037253">
    <property type="entry name" value="HTH_CBS_prd"/>
    <property type="match status" value="1"/>
</dbReference>
<evidence type="ECO:0000256" key="1">
    <source>
        <dbReference type="ARBA" id="ARBA00023122"/>
    </source>
</evidence>
<feature type="domain" description="CBS" evidence="4">
    <location>
        <begin position="69"/>
        <end position="128"/>
    </location>
</feature>
<protein>
    <submittedName>
        <fullName evidence="5">CBS domain-containing protein</fullName>
    </submittedName>
</protein>
<proteinExistence type="predicted"/>
<dbReference type="InterPro" id="IPR046342">
    <property type="entry name" value="CBS_dom_sf"/>
</dbReference>
<keyword evidence="6" id="KW-1185">Reference proteome</keyword>
<evidence type="ECO:0000259" key="4">
    <source>
        <dbReference type="PROSITE" id="PS51371"/>
    </source>
</evidence>
<dbReference type="PANTHER" id="PTHR43080:SF4">
    <property type="entry name" value="CRO-LIKE PROTEIN"/>
    <property type="match status" value="1"/>
</dbReference>
<dbReference type="SMART" id="SM00116">
    <property type="entry name" value="CBS"/>
    <property type="match status" value="2"/>
</dbReference>
<dbReference type="Gene3D" id="3.10.580.10">
    <property type="entry name" value="CBS-domain"/>
    <property type="match status" value="1"/>
</dbReference>
<sequence length="180" mass="20034">MIELKEIQRRRRNLNLTQSKLAKLSGISQSALAKIESGRMNPSFEIAKRIFDTLEQLEHTEAVKAVDIMTKRLFTVDINDRVEEAISLLKRHNISQLPVLKKGIIIGLFSEGVLLDRVGEKNLGHRKVSEIMAEAPPQIPEGTPIKSVSELLKHTPIVVVTKKGAPAGVITKTDLFKVVQ</sequence>
<dbReference type="CDD" id="cd00093">
    <property type="entry name" value="HTH_XRE"/>
    <property type="match status" value="1"/>
</dbReference>
<name>A0A832XIK3_9ARCH</name>
<evidence type="ECO:0000313" key="5">
    <source>
        <dbReference type="EMBL" id="HIK00876.1"/>
    </source>
</evidence>
<gene>
    <name evidence="5" type="ORF">H1016_05065</name>
</gene>
<dbReference type="AlphaFoldDB" id="A0A832XIK3"/>
<dbReference type="InterPro" id="IPR051257">
    <property type="entry name" value="Diverse_CBS-Domain"/>
</dbReference>
<dbReference type="EMBL" id="DVAB01000042">
    <property type="protein sequence ID" value="HIK00876.1"/>
    <property type="molecule type" value="Genomic_DNA"/>
</dbReference>
<dbReference type="InterPro" id="IPR017158">
    <property type="entry name" value="Tscrpt-reg_CBS-contain_prd"/>
</dbReference>
<keyword evidence="1 2" id="KW-0129">CBS domain</keyword>
<dbReference type="InterPro" id="IPR000644">
    <property type="entry name" value="CBS_dom"/>
</dbReference>
<evidence type="ECO:0000259" key="3">
    <source>
        <dbReference type="PROSITE" id="PS50943"/>
    </source>
</evidence>
<dbReference type="PROSITE" id="PS50943">
    <property type="entry name" value="HTH_CROC1"/>
    <property type="match status" value="1"/>
</dbReference>
<evidence type="ECO:0000313" key="6">
    <source>
        <dbReference type="Proteomes" id="UP000646946"/>
    </source>
</evidence>
<dbReference type="SMART" id="SM00530">
    <property type="entry name" value="HTH_XRE"/>
    <property type="match status" value="1"/>
</dbReference>
<dbReference type="InterPro" id="IPR001387">
    <property type="entry name" value="Cro/C1-type_HTH"/>
</dbReference>
<dbReference type="Gene3D" id="1.10.260.40">
    <property type="entry name" value="lambda repressor-like DNA-binding domains"/>
    <property type="match status" value="1"/>
</dbReference>
<dbReference type="SUPFAM" id="SSF54631">
    <property type="entry name" value="CBS-domain pair"/>
    <property type="match status" value="1"/>
</dbReference>